<evidence type="ECO:0000313" key="7">
    <source>
        <dbReference type="EMBL" id="QTA82654.1"/>
    </source>
</evidence>
<dbReference type="InterPro" id="IPR000709">
    <property type="entry name" value="Leu_Ile_Val-bd"/>
</dbReference>
<name>A0A975BBM1_9BACT</name>
<dbReference type="Pfam" id="PF13458">
    <property type="entry name" value="Peripla_BP_6"/>
    <property type="match status" value="1"/>
</dbReference>
<dbReference type="InterPro" id="IPR051010">
    <property type="entry name" value="BCAA_transport"/>
</dbReference>
<dbReference type="GO" id="GO:0006865">
    <property type="term" value="P:amino acid transport"/>
    <property type="evidence" value="ECO:0007669"/>
    <property type="project" value="UniProtKB-KW"/>
</dbReference>
<evidence type="ECO:0000259" key="6">
    <source>
        <dbReference type="Pfam" id="PF13458"/>
    </source>
</evidence>
<dbReference type="EMBL" id="CP061799">
    <property type="protein sequence ID" value="QTA82654.1"/>
    <property type="molecule type" value="Genomic_DNA"/>
</dbReference>
<keyword evidence="4" id="KW-0029">Amino-acid transport</keyword>
<accession>A0A975BBM1</accession>
<dbReference type="PANTHER" id="PTHR30483:SF37">
    <property type="entry name" value="ABC TRANSPORTER SUBSTRATE-BINDING PROTEIN"/>
    <property type="match status" value="1"/>
</dbReference>
<proteinExistence type="inferred from homology"/>
<evidence type="ECO:0000256" key="4">
    <source>
        <dbReference type="ARBA" id="ARBA00022970"/>
    </source>
</evidence>
<dbReference type="InterPro" id="IPR028081">
    <property type="entry name" value="Leu-bd"/>
</dbReference>
<sequence>MQKFIINCIILIFCSIYGTSAYAQNTKTIKLAAINVLSGKFSEWGNRYQQGIKYAVEQINLQQGLAGCKIELITVDNELNPEIAVQKTKELIENGVKHFIIGAGSHIGMALLPLAQEHKVLIFSYSIEADSLTGEKCSRYFFRTTANTTMHSNALAFWIVMNGYKNIFAVAQDYAFGRDAVSAFKKKIQELSPAVQVKGEIYHPIGQEDFTDTVKTIAESGAEIIFTSDYGQDIVMLIKEADLQGLKIPFAGYYLNDDLVIKETADNSVIIGSVGCENYTLAVPGEKNKEFIEKFYKEKGYYPTWQRSKAYMSVMFWAEAVKKAGTADVEAVIDAWEGLIYDGPAGKWYMRPCDHQMQMPMWVGKIEKNNPFFSHAFIKQASSIAERFITVPCEETGCPGLSKSLIK</sequence>
<evidence type="ECO:0000256" key="1">
    <source>
        <dbReference type="ARBA" id="ARBA00010062"/>
    </source>
</evidence>
<dbReference type="SUPFAM" id="SSF53822">
    <property type="entry name" value="Periplasmic binding protein-like I"/>
    <property type="match status" value="1"/>
</dbReference>
<keyword evidence="3 5" id="KW-0732">Signal</keyword>
<comment type="similarity">
    <text evidence="1">Belongs to the leucine-binding protein family.</text>
</comment>
<dbReference type="PRINTS" id="PR00337">
    <property type="entry name" value="LEUILEVALBP"/>
</dbReference>
<evidence type="ECO:0000256" key="3">
    <source>
        <dbReference type="ARBA" id="ARBA00022729"/>
    </source>
</evidence>
<reference evidence="7" key="1">
    <citation type="journal article" date="2021" name="Microb. Physiol.">
        <title>Proteogenomic Insights into the Physiology of Marine, Sulfate-Reducing, Filamentous Desulfonema limicola and Desulfonema magnum.</title>
        <authorList>
            <person name="Schnaars V."/>
            <person name="Wohlbrand L."/>
            <person name="Scheve S."/>
            <person name="Hinrichs C."/>
            <person name="Reinhardt R."/>
            <person name="Rabus R."/>
        </authorList>
    </citation>
    <scope>NUCLEOTIDE SEQUENCE</scope>
    <source>
        <strain evidence="7">5ac10</strain>
    </source>
</reference>
<dbReference type="InterPro" id="IPR028082">
    <property type="entry name" value="Peripla_BP_I"/>
</dbReference>
<feature type="signal peptide" evidence="5">
    <location>
        <begin position="1"/>
        <end position="23"/>
    </location>
</feature>
<dbReference type="Proteomes" id="UP000663720">
    <property type="component" value="Chromosome"/>
</dbReference>
<evidence type="ECO:0000256" key="5">
    <source>
        <dbReference type="SAM" id="SignalP"/>
    </source>
</evidence>
<dbReference type="AlphaFoldDB" id="A0A975BBM1"/>
<dbReference type="PANTHER" id="PTHR30483">
    <property type="entry name" value="LEUCINE-SPECIFIC-BINDING PROTEIN"/>
    <property type="match status" value="1"/>
</dbReference>
<keyword evidence="8" id="KW-1185">Reference proteome</keyword>
<gene>
    <name evidence="7" type="ORF">dnl_50340</name>
</gene>
<organism evidence="7 8">
    <name type="scientific">Desulfonema limicola</name>
    <dbReference type="NCBI Taxonomy" id="45656"/>
    <lineage>
        <taxon>Bacteria</taxon>
        <taxon>Pseudomonadati</taxon>
        <taxon>Thermodesulfobacteriota</taxon>
        <taxon>Desulfobacteria</taxon>
        <taxon>Desulfobacterales</taxon>
        <taxon>Desulfococcaceae</taxon>
        <taxon>Desulfonema</taxon>
    </lineage>
</organism>
<evidence type="ECO:0000313" key="8">
    <source>
        <dbReference type="Proteomes" id="UP000663720"/>
    </source>
</evidence>
<keyword evidence="2" id="KW-0813">Transport</keyword>
<dbReference type="KEGG" id="dli:dnl_50340"/>
<feature type="chain" id="PRO_5037493521" evidence="5">
    <location>
        <begin position="24"/>
        <end position="407"/>
    </location>
</feature>
<protein>
    <submittedName>
        <fullName evidence="7">Leucine-binding domain-containing protein</fullName>
    </submittedName>
</protein>
<evidence type="ECO:0000256" key="2">
    <source>
        <dbReference type="ARBA" id="ARBA00022448"/>
    </source>
</evidence>
<dbReference type="Gene3D" id="3.40.50.2300">
    <property type="match status" value="2"/>
</dbReference>
<dbReference type="RefSeq" id="WP_207688551.1">
    <property type="nucleotide sequence ID" value="NZ_CP061799.1"/>
</dbReference>
<feature type="domain" description="Leucine-binding protein" evidence="6">
    <location>
        <begin position="28"/>
        <end position="369"/>
    </location>
</feature>